<feature type="signal peptide" evidence="2">
    <location>
        <begin position="1"/>
        <end position="23"/>
    </location>
</feature>
<keyword evidence="2" id="KW-0732">Signal</keyword>
<sequence>MASKLLLIIVSVFDIIAFGLAVAAEQRRSTVSKYIFIVPSSIFLVNLLLVMCTKSRHSSVVSVVPGFLDNTEVRFC</sequence>
<comment type="caution">
    <text evidence="3">The sequence shown here is derived from an EMBL/GenBank/DDBJ whole genome shotgun (WGS) entry which is preliminary data.</text>
</comment>
<name>A0AAD6K7K8_9ROSI</name>
<dbReference type="EMBL" id="JAPFFJ010000011">
    <property type="protein sequence ID" value="KAJ6417217.1"/>
    <property type="molecule type" value="Genomic_DNA"/>
</dbReference>
<evidence type="ECO:0000313" key="4">
    <source>
        <dbReference type="Proteomes" id="UP001162972"/>
    </source>
</evidence>
<accession>A0AAD6K7K8</accession>
<dbReference type="AlphaFoldDB" id="A0AAD6K7K8"/>
<dbReference type="Proteomes" id="UP001162972">
    <property type="component" value="Chromosome 11"/>
</dbReference>
<organism evidence="3 4">
    <name type="scientific">Salix udensis</name>
    <dbReference type="NCBI Taxonomy" id="889485"/>
    <lineage>
        <taxon>Eukaryota</taxon>
        <taxon>Viridiplantae</taxon>
        <taxon>Streptophyta</taxon>
        <taxon>Embryophyta</taxon>
        <taxon>Tracheophyta</taxon>
        <taxon>Spermatophyta</taxon>
        <taxon>Magnoliopsida</taxon>
        <taxon>eudicotyledons</taxon>
        <taxon>Gunneridae</taxon>
        <taxon>Pentapetalae</taxon>
        <taxon>rosids</taxon>
        <taxon>fabids</taxon>
        <taxon>Malpighiales</taxon>
        <taxon>Salicaceae</taxon>
        <taxon>Saliceae</taxon>
        <taxon>Salix</taxon>
    </lineage>
</organism>
<evidence type="ECO:0000256" key="2">
    <source>
        <dbReference type="SAM" id="SignalP"/>
    </source>
</evidence>
<feature type="chain" id="PRO_5042266165" evidence="2">
    <location>
        <begin position="24"/>
        <end position="76"/>
    </location>
</feature>
<reference evidence="3 4" key="1">
    <citation type="journal article" date="2023" name="Int. J. Mol. Sci.">
        <title>De Novo Assembly and Annotation of 11 Diverse Shrub Willow (Salix) Genomes Reveals Novel Gene Organization in Sex-Linked Regions.</title>
        <authorList>
            <person name="Hyden B."/>
            <person name="Feng K."/>
            <person name="Yates T.B."/>
            <person name="Jawdy S."/>
            <person name="Cereghino C."/>
            <person name="Smart L.B."/>
            <person name="Muchero W."/>
        </authorList>
    </citation>
    <scope>NUCLEOTIDE SEQUENCE [LARGE SCALE GENOMIC DNA]</scope>
    <source>
        <tissue evidence="3">Shoot tip</tissue>
    </source>
</reference>
<proteinExistence type="predicted"/>
<feature type="transmembrane region" description="Helical" evidence="1">
    <location>
        <begin position="33"/>
        <end position="52"/>
    </location>
</feature>
<keyword evidence="4" id="KW-1185">Reference proteome</keyword>
<evidence type="ECO:0000256" key="1">
    <source>
        <dbReference type="SAM" id="Phobius"/>
    </source>
</evidence>
<evidence type="ECO:0000313" key="3">
    <source>
        <dbReference type="EMBL" id="KAJ6417217.1"/>
    </source>
</evidence>
<protein>
    <submittedName>
        <fullName evidence="3">Uncharacterized protein</fullName>
    </submittedName>
</protein>
<keyword evidence="1" id="KW-0472">Membrane</keyword>
<gene>
    <name evidence="3" type="ORF">OIU84_003013</name>
</gene>
<keyword evidence="1" id="KW-0812">Transmembrane</keyword>
<keyword evidence="1" id="KW-1133">Transmembrane helix</keyword>